<keyword evidence="5" id="KW-0969">Cilium</keyword>
<evidence type="ECO:0000259" key="4">
    <source>
        <dbReference type="Pfam" id="PF16548"/>
    </source>
</evidence>
<gene>
    <name evidence="5" type="ORF">SAMN04488540_11822</name>
</gene>
<name>A0A1G8YR98_9GAMM</name>
<feature type="domain" description="Flagellar assembly protein T C-terminal" evidence="2">
    <location>
        <begin position="299"/>
        <end position="370"/>
    </location>
</feature>
<dbReference type="RefSeq" id="WP_090367453.1">
    <property type="nucleotide sequence ID" value="NZ_FNEM01000018.1"/>
</dbReference>
<dbReference type="Pfam" id="PF16539">
    <property type="entry name" value="FlgT_M"/>
    <property type="match status" value="1"/>
</dbReference>
<feature type="domain" description="Flagellar assembly protein T N-terminal" evidence="4">
    <location>
        <begin position="23"/>
        <end position="100"/>
    </location>
</feature>
<dbReference type="Gene3D" id="3.40.50.10610">
    <property type="entry name" value="ABC-type transport auxiliary lipoprotein component"/>
    <property type="match status" value="1"/>
</dbReference>
<evidence type="ECO:0000313" key="5">
    <source>
        <dbReference type="EMBL" id="SDK05369.1"/>
    </source>
</evidence>
<dbReference type="InterPro" id="IPR038180">
    <property type="entry name" value="FlgT_N_sf"/>
</dbReference>
<proteinExistence type="predicted"/>
<evidence type="ECO:0000259" key="3">
    <source>
        <dbReference type="Pfam" id="PF16539"/>
    </source>
</evidence>
<accession>A0A1G8YR98</accession>
<dbReference type="InterPro" id="IPR032370">
    <property type="entry name" value="FlgT_N"/>
</dbReference>
<evidence type="ECO:0000313" key="6">
    <source>
        <dbReference type="Proteomes" id="UP000199527"/>
    </source>
</evidence>
<dbReference type="EMBL" id="FNEM01000018">
    <property type="protein sequence ID" value="SDK05369.1"/>
    <property type="molecule type" value="Genomic_DNA"/>
</dbReference>
<feature type="signal peptide" evidence="1">
    <location>
        <begin position="1"/>
        <end position="21"/>
    </location>
</feature>
<feature type="domain" description="Flagellar assembly protein T middle" evidence="3">
    <location>
        <begin position="105"/>
        <end position="255"/>
    </location>
</feature>
<dbReference type="Pfam" id="PF16548">
    <property type="entry name" value="FlgT_N"/>
    <property type="match status" value="1"/>
</dbReference>
<organism evidence="5 6">
    <name type="scientific">Ferrimonas sediminum</name>
    <dbReference type="NCBI Taxonomy" id="718193"/>
    <lineage>
        <taxon>Bacteria</taxon>
        <taxon>Pseudomonadati</taxon>
        <taxon>Pseudomonadota</taxon>
        <taxon>Gammaproteobacteria</taxon>
        <taxon>Alteromonadales</taxon>
        <taxon>Ferrimonadaceae</taxon>
        <taxon>Ferrimonas</taxon>
    </lineage>
</organism>
<protein>
    <submittedName>
        <fullName evidence="5">Flagellar assembly protein T, C-terminal domain</fullName>
    </submittedName>
</protein>
<dbReference type="Gene3D" id="3.30.1660.40">
    <property type="entry name" value="FlgT, N-terminal domain"/>
    <property type="match status" value="1"/>
</dbReference>
<dbReference type="AlphaFoldDB" id="A0A1G8YR98"/>
<dbReference type="Pfam" id="PF16538">
    <property type="entry name" value="FlgT_C"/>
    <property type="match status" value="1"/>
</dbReference>
<keyword evidence="1" id="KW-0732">Signal</keyword>
<dbReference type="OrthoDB" id="8778507at2"/>
<keyword evidence="5" id="KW-0966">Cell projection</keyword>
<dbReference type="InterPro" id="IPR038165">
    <property type="entry name" value="FlgT_C_sf"/>
</dbReference>
<keyword evidence="6" id="KW-1185">Reference proteome</keyword>
<evidence type="ECO:0000259" key="2">
    <source>
        <dbReference type="Pfam" id="PF16538"/>
    </source>
</evidence>
<dbReference type="InterPro" id="IPR032388">
    <property type="entry name" value="FlgT_C"/>
</dbReference>
<keyword evidence="5" id="KW-0282">Flagellum</keyword>
<evidence type="ECO:0000256" key="1">
    <source>
        <dbReference type="SAM" id="SignalP"/>
    </source>
</evidence>
<feature type="chain" id="PRO_5011758787" evidence="1">
    <location>
        <begin position="22"/>
        <end position="377"/>
    </location>
</feature>
<reference evidence="6" key="1">
    <citation type="submission" date="2016-10" db="EMBL/GenBank/DDBJ databases">
        <authorList>
            <person name="Varghese N."/>
            <person name="Submissions S."/>
        </authorList>
    </citation>
    <scope>NUCLEOTIDE SEQUENCE [LARGE SCALE GENOMIC DNA]</scope>
    <source>
        <strain evidence="6">DSM 23317</strain>
    </source>
</reference>
<dbReference type="InterPro" id="IPR032386">
    <property type="entry name" value="FlgT_M"/>
</dbReference>
<sequence>MINWRTTALLLAGCLGMPAWGQWTTLTGTAPVAGQGMDQARQQAINNALSQASGDTMVVETLNNGVLSQGSEPLSQVGQYQVISEHVRDDVLEVTLQADVRSIGSQCDGAGFRQAITVPRAQVVHREQLVPGSLYELDAAISRLLSNTLNGEARSLFAHSRPDISFDSNQLNQQYQGAWAQELTIRDNSQYIAVVRIDDLTVDPHKPLLGWFAYDRNRYFGADLSVYDGLSGQLVWQNRYRAQGDWPYERTDAVNIASSQFWNSEYGQQIRQTVTQMAQDLDATLHCRPLNGRVLAVNGERVTINLGSRHGVRVGDRLALQSRQQDQQSWWPQQNGIKDRLVVEQVQREQAIGRLQPGASYTAWQPQDLVRAQGQSR</sequence>
<dbReference type="Proteomes" id="UP000199527">
    <property type="component" value="Unassembled WGS sequence"/>
</dbReference>
<dbReference type="Gene3D" id="2.40.10.410">
    <property type="entry name" value="FlgT, C-terminal domain"/>
    <property type="match status" value="1"/>
</dbReference>